<dbReference type="EMBL" id="ML992514">
    <property type="protein sequence ID" value="KAF2219996.1"/>
    <property type="molecule type" value="Genomic_DNA"/>
</dbReference>
<proteinExistence type="inferred from homology"/>
<evidence type="ECO:0000256" key="2">
    <source>
        <dbReference type="ARBA" id="ARBA00022801"/>
    </source>
</evidence>
<dbReference type="SUPFAM" id="SSF49899">
    <property type="entry name" value="Concanavalin A-like lectins/glucanases"/>
    <property type="match status" value="1"/>
</dbReference>
<organism evidence="9 10">
    <name type="scientific">Elsinoe ampelina</name>
    <dbReference type="NCBI Taxonomy" id="302913"/>
    <lineage>
        <taxon>Eukaryota</taxon>
        <taxon>Fungi</taxon>
        <taxon>Dikarya</taxon>
        <taxon>Ascomycota</taxon>
        <taxon>Pezizomycotina</taxon>
        <taxon>Dothideomycetes</taxon>
        <taxon>Dothideomycetidae</taxon>
        <taxon>Myriangiales</taxon>
        <taxon>Elsinoaceae</taxon>
        <taxon>Elsinoe</taxon>
    </lineage>
</organism>
<dbReference type="SMART" id="SM00640">
    <property type="entry name" value="Glyco_32"/>
    <property type="match status" value="1"/>
</dbReference>
<dbReference type="PANTHER" id="PTHR42800">
    <property type="entry name" value="EXOINULINASE INUD (AFU_ORTHOLOGUE AFUA_5G00480)"/>
    <property type="match status" value="1"/>
</dbReference>
<feature type="domain" description="Glycosyl hydrolase family 32 C-terminal" evidence="8">
    <location>
        <begin position="490"/>
        <end position="544"/>
    </location>
</feature>
<reference evidence="10" key="1">
    <citation type="journal article" date="2020" name="Stud. Mycol.">
        <title>101 Dothideomycetes genomes: A test case for predicting lifestyles and emergence of pathogens.</title>
        <authorList>
            <person name="Haridas S."/>
            <person name="Albert R."/>
            <person name="Binder M."/>
            <person name="Bloem J."/>
            <person name="LaButti K."/>
            <person name="Salamov A."/>
            <person name="Andreopoulos B."/>
            <person name="Baker S."/>
            <person name="Barry K."/>
            <person name="Bills G."/>
            <person name="Bluhm B."/>
            <person name="Cannon C."/>
            <person name="Castanera R."/>
            <person name="Culley D."/>
            <person name="Daum C."/>
            <person name="Ezra D."/>
            <person name="Gonzalez J."/>
            <person name="Henrissat B."/>
            <person name="Kuo A."/>
            <person name="Liang C."/>
            <person name="Lipzen A."/>
            <person name="Lutzoni F."/>
            <person name="Magnuson J."/>
            <person name="Mondo S."/>
            <person name="Nolan M."/>
            <person name="Ohm R."/>
            <person name="Pangilinan J."/>
            <person name="Park H.-J."/>
            <person name="Ramirez L."/>
            <person name="Alfaro M."/>
            <person name="Sun H."/>
            <person name="Tritt A."/>
            <person name="Yoshinaga Y."/>
            <person name="Zwiers L.-H."/>
            <person name="Turgeon B."/>
            <person name="Goodwin S."/>
            <person name="Spatafora J."/>
            <person name="Crous P."/>
            <person name="Grigoriev I."/>
        </authorList>
    </citation>
    <scope>NUCLEOTIDE SEQUENCE [LARGE SCALE GENOMIC DNA]</scope>
    <source>
        <strain evidence="10">CECT 20119</strain>
    </source>
</reference>
<feature type="signal peptide" evidence="6">
    <location>
        <begin position="1"/>
        <end position="17"/>
    </location>
</feature>
<evidence type="ECO:0000259" key="8">
    <source>
        <dbReference type="Pfam" id="PF08244"/>
    </source>
</evidence>
<keyword evidence="2 4" id="KW-0378">Hydrolase</keyword>
<evidence type="ECO:0000256" key="5">
    <source>
        <dbReference type="SAM" id="MobiDB-lite"/>
    </source>
</evidence>
<dbReference type="Pfam" id="PF00251">
    <property type="entry name" value="Glyco_hydro_32N"/>
    <property type="match status" value="1"/>
</dbReference>
<dbReference type="GO" id="GO:0000324">
    <property type="term" value="C:fungal-type vacuole"/>
    <property type="evidence" value="ECO:0007669"/>
    <property type="project" value="TreeGrafter"/>
</dbReference>
<feature type="compositionally biased region" description="Low complexity" evidence="5">
    <location>
        <begin position="22"/>
        <end position="42"/>
    </location>
</feature>
<accession>A0A6A6G2M5</accession>
<sequence>MLRRLILGAILAAGAVAQSTNSTAGTSLSSTASATSAVVPTGTPVPGNYDGPLRPRVHFSPPSGFKNDPNGLFAYNGTYHYYYQYNPTATVAGNQHWGHATSTDGYTWINQPIALFPPINETFVFSGSAVVDSNNTSGFFPDQDNGVVAIYTLANYPGGTQGLQTQAVAYSRDGGYTFTPYENNPVLDEGSINFRDPKVIWHAPTSRWVMVIAFASDFVISIYTSPNLLDWTFGSNFTHSGLLGIQYECPNLVALPFIPTTNTSISAYASPASTRTDNYIMYISINPGAPLGGSIGQYFPGTFNGTHFHADDAAARIADFGKDNYAGQFFFSTPSDPGSTSSLSSPSTAQLSIDWASNWQYTNLVPTGPREGWASLATVPRSTYLTSVPNIGTLLVRYPYNIQSIFSRPLYTNASLTNASVSLSYASLPSRAVWFEANITSLLPTTLRGSVNLTFTSSLSGESIRVGTNIGAEVWMTRKSTLETSGLGDNPFFTDSFSASGVYGQQGQWSIAGVVDRSVAEVFLNGGQQVGTMVFFPQRGLDTLTVEVPLQPTNAFPDAPVCVICPATSQYSLKIIRSAPGEPPVDIKLKPLVVVVLVRVPGHRGAGLVALAPRVQREGHVVAVVVLCAAGGLALLEGGGGGVRGGDGAGEGGGEEEG</sequence>
<dbReference type="Pfam" id="PF08244">
    <property type="entry name" value="Glyco_hydro_32C"/>
    <property type="match status" value="1"/>
</dbReference>
<keyword evidence="6" id="KW-0732">Signal</keyword>
<evidence type="ECO:0000313" key="10">
    <source>
        <dbReference type="Proteomes" id="UP000799538"/>
    </source>
</evidence>
<dbReference type="InterPro" id="IPR013148">
    <property type="entry name" value="Glyco_hydro_32_N"/>
</dbReference>
<dbReference type="InterPro" id="IPR013189">
    <property type="entry name" value="Glyco_hydro_32_C"/>
</dbReference>
<feature type="region of interest" description="Disordered" evidence="5">
    <location>
        <begin position="22"/>
        <end position="47"/>
    </location>
</feature>
<evidence type="ECO:0000256" key="3">
    <source>
        <dbReference type="ARBA" id="ARBA00023295"/>
    </source>
</evidence>
<feature type="chain" id="PRO_5025552771" evidence="6">
    <location>
        <begin position="18"/>
        <end position="658"/>
    </location>
</feature>
<keyword evidence="3 4" id="KW-0326">Glycosidase</keyword>
<evidence type="ECO:0000259" key="7">
    <source>
        <dbReference type="Pfam" id="PF00251"/>
    </source>
</evidence>
<dbReference type="SUPFAM" id="SSF75005">
    <property type="entry name" value="Arabinanase/levansucrase/invertase"/>
    <property type="match status" value="1"/>
</dbReference>
<dbReference type="InterPro" id="IPR001362">
    <property type="entry name" value="Glyco_hydro_32"/>
</dbReference>
<dbReference type="Gene3D" id="2.60.120.560">
    <property type="entry name" value="Exo-inulinase, domain 1"/>
    <property type="match status" value="1"/>
</dbReference>
<evidence type="ECO:0000256" key="4">
    <source>
        <dbReference type="RuleBase" id="RU362110"/>
    </source>
</evidence>
<comment type="similarity">
    <text evidence="1 4">Belongs to the glycosyl hydrolase 32 family.</text>
</comment>
<name>A0A6A6G2M5_9PEZI</name>
<protein>
    <submittedName>
        <fullName evidence="9">Glycosyl hydrolase</fullName>
    </submittedName>
</protein>
<evidence type="ECO:0000256" key="1">
    <source>
        <dbReference type="ARBA" id="ARBA00009902"/>
    </source>
</evidence>
<keyword evidence="10" id="KW-1185">Reference proteome</keyword>
<dbReference type="PANTHER" id="PTHR42800:SF2">
    <property type="entry name" value="INVERTASE-RELATED"/>
    <property type="match status" value="1"/>
</dbReference>
<dbReference type="InterPro" id="IPR023296">
    <property type="entry name" value="Glyco_hydro_beta-prop_sf"/>
</dbReference>
<dbReference type="Gene3D" id="2.115.10.20">
    <property type="entry name" value="Glycosyl hydrolase domain, family 43"/>
    <property type="match status" value="1"/>
</dbReference>
<dbReference type="OrthoDB" id="202537at2759"/>
<feature type="domain" description="Glycosyl hydrolase family 32 N-terminal" evidence="7">
    <location>
        <begin position="58"/>
        <end position="386"/>
    </location>
</feature>
<dbReference type="GO" id="GO:0005987">
    <property type="term" value="P:sucrose catabolic process"/>
    <property type="evidence" value="ECO:0007669"/>
    <property type="project" value="TreeGrafter"/>
</dbReference>
<dbReference type="Proteomes" id="UP000799538">
    <property type="component" value="Unassembled WGS sequence"/>
</dbReference>
<dbReference type="CDD" id="cd18622">
    <property type="entry name" value="GH32_Inu-like"/>
    <property type="match status" value="1"/>
</dbReference>
<gene>
    <name evidence="9" type="ORF">BDZ85DRAFT_298519</name>
</gene>
<dbReference type="AlphaFoldDB" id="A0A6A6G2M5"/>
<dbReference type="InterPro" id="IPR013320">
    <property type="entry name" value="ConA-like_dom_sf"/>
</dbReference>
<evidence type="ECO:0000313" key="9">
    <source>
        <dbReference type="EMBL" id="KAF2219996.1"/>
    </source>
</evidence>
<evidence type="ECO:0000256" key="6">
    <source>
        <dbReference type="SAM" id="SignalP"/>
    </source>
</evidence>
<dbReference type="GO" id="GO:0004575">
    <property type="term" value="F:sucrose alpha-glucosidase activity"/>
    <property type="evidence" value="ECO:0007669"/>
    <property type="project" value="TreeGrafter"/>
</dbReference>